<accession>A0ABM1B2B8</accession>
<dbReference type="InterPro" id="IPR039902">
    <property type="entry name" value="CCDC148/CCDC112"/>
</dbReference>
<feature type="coiled-coil region" evidence="2">
    <location>
        <begin position="229"/>
        <end position="348"/>
    </location>
</feature>
<keyword evidence="3" id="KW-1185">Reference proteome</keyword>
<dbReference type="GeneID" id="106458400"/>
<dbReference type="PANTHER" id="PTHR21549:SF0">
    <property type="entry name" value="COILED-COIL DOMAIN-CONTAINING PROTEIN 112"/>
    <property type="match status" value="1"/>
</dbReference>
<reference evidence="4" key="1">
    <citation type="submission" date="2025-08" db="UniProtKB">
        <authorList>
            <consortium name="RefSeq"/>
        </authorList>
    </citation>
    <scope>IDENTIFICATION</scope>
    <source>
        <tissue evidence="4">Muscle</tissue>
    </source>
</reference>
<evidence type="ECO:0000313" key="3">
    <source>
        <dbReference type="Proteomes" id="UP000694941"/>
    </source>
</evidence>
<gene>
    <name evidence="4" type="primary">LOC106458400</name>
</gene>
<name>A0ABM1B2B8_LIMPO</name>
<dbReference type="Proteomes" id="UP000694941">
    <property type="component" value="Unplaced"/>
</dbReference>
<dbReference type="RefSeq" id="XP_013773363.2">
    <property type="nucleotide sequence ID" value="XM_013917909.2"/>
</dbReference>
<evidence type="ECO:0000256" key="2">
    <source>
        <dbReference type="SAM" id="Coils"/>
    </source>
</evidence>
<evidence type="ECO:0000256" key="1">
    <source>
        <dbReference type="ARBA" id="ARBA00023054"/>
    </source>
</evidence>
<protein>
    <submittedName>
        <fullName evidence="4">Coiled-coil domain-containing protein 112-like isoform X1</fullName>
    </submittedName>
</protein>
<organism evidence="3 4">
    <name type="scientific">Limulus polyphemus</name>
    <name type="common">Atlantic horseshoe crab</name>
    <dbReference type="NCBI Taxonomy" id="6850"/>
    <lineage>
        <taxon>Eukaryota</taxon>
        <taxon>Metazoa</taxon>
        <taxon>Ecdysozoa</taxon>
        <taxon>Arthropoda</taxon>
        <taxon>Chelicerata</taxon>
        <taxon>Merostomata</taxon>
        <taxon>Xiphosura</taxon>
        <taxon>Limulidae</taxon>
        <taxon>Limulus</taxon>
    </lineage>
</organism>
<evidence type="ECO:0000313" key="4">
    <source>
        <dbReference type="RefSeq" id="XP_013773363.2"/>
    </source>
</evidence>
<keyword evidence="1 2" id="KW-0175">Coiled coil</keyword>
<sequence length="453" mass="54573">MAENSELLKKKLVSVETEVKTLLRKMRFFLGKDIDVIEDYYNKSTKERDALNVTLKKTADQLQLGVRKFQEQLKNKSFLCENTEDLKVLIKGLASDICLRREQLQNGYKSLNYEFHELDENILEWESRFHAWCSPKDIQVRQVPVLYVQNGNGDHNLPPEVVAFQEFVYQSGGHTGGWDGCDHQKFLQLKQKYKDEDTFLKQAITELIGLTEQQILDHKTWFQEYLIKKKGKEIAIQEWKKKKEEKRNTAFNEVDVKPEMTVAQKNKQRELFEERQKKLEKIKEWKAYKEAERVLKEQELEEEKKLEQKKRSIDQEKRAIIKQKLEEHRKQQEDLERQKWEKELKERRKIEEILTNKDKEKIVEFQKKDQQWLLRKEEKQKRKEQEDMLRDKRLARLKKEVSVTAVRDPTRLLEPTEIWKIRRQSSNESKEIFSQVKISHRAIPEWRKGLHIL</sequence>
<proteinExistence type="predicted"/>
<dbReference type="PANTHER" id="PTHR21549">
    <property type="entry name" value="MUTATED IN BLADDER CANCER 1"/>
    <property type="match status" value="1"/>
</dbReference>